<protein>
    <submittedName>
        <fullName evidence="1">G12240 protein</fullName>
    </submittedName>
</protein>
<gene>
    <name evidence="1" type="primary">g12240</name>
    <name evidence="1" type="ORF">VP750_LOCUS10906</name>
</gene>
<evidence type="ECO:0000313" key="1">
    <source>
        <dbReference type="EMBL" id="CAL5229000.1"/>
    </source>
</evidence>
<proteinExistence type="predicted"/>
<dbReference type="Proteomes" id="UP001497392">
    <property type="component" value="Unassembled WGS sequence"/>
</dbReference>
<name>A0ABP1GCG8_9CHLO</name>
<dbReference type="Gene3D" id="3.30.160.570">
    <property type="entry name" value="Ncd80 complex, Spc24 subunit"/>
    <property type="match status" value="1"/>
</dbReference>
<dbReference type="EMBL" id="CAXHTA020000019">
    <property type="protein sequence ID" value="CAL5229000.1"/>
    <property type="molecule type" value="Genomic_DNA"/>
</dbReference>
<accession>A0ABP1GCG8</accession>
<evidence type="ECO:0000313" key="2">
    <source>
        <dbReference type="Proteomes" id="UP001497392"/>
    </source>
</evidence>
<keyword evidence="2" id="KW-1185">Reference proteome</keyword>
<organism evidence="1 2">
    <name type="scientific">Coccomyxa viridis</name>
    <dbReference type="NCBI Taxonomy" id="1274662"/>
    <lineage>
        <taxon>Eukaryota</taxon>
        <taxon>Viridiplantae</taxon>
        <taxon>Chlorophyta</taxon>
        <taxon>core chlorophytes</taxon>
        <taxon>Trebouxiophyceae</taxon>
        <taxon>Trebouxiophyceae incertae sedis</taxon>
        <taxon>Coccomyxaceae</taxon>
        <taxon>Coccomyxa</taxon>
    </lineage>
</organism>
<reference evidence="1 2" key="1">
    <citation type="submission" date="2024-06" db="EMBL/GenBank/DDBJ databases">
        <authorList>
            <person name="Kraege A."/>
            <person name="Thomma B."/>
        </authorList>
    </citation>
    <scope>NUCLEOTIDE SEQUENCE [LARGE SCALE GENOMIC DNA]</scope>
</reference>
<sequence length="174" mass="19611">MAGLMQDRFREHISVAEVLKANYGSTDDIERVEAILSLESEIERLCSSREADVQTTLRGLCNETEAVEAVLREAEPPSAHQAWEQKALLQEHSQEVQQRSARVEQIVKDTEPRTKHELSLYVHVSNISWKLQGAESRISGTVCSPGKKDVRRIDLDPAGKSQFDIINSIWALMD</sequence>
<comment type="caution">
    <text evidence="1">The sequence shown here is derived from an EMBL/GenBank/DDBJ whole genome shotgun (WGS) entry which is preliminary data.</text>
</comment>